<dbReference type="AlphaFoldDB" id="A0A368FST6"/>
<reference evidence="2 3" key="1">
    <citation type="submission" date="2014-10" db="EMBL/GenBank/DDBJ databases">
        <title>Draft genome of the hookworm Ancylostoma caninum.</title>
        <authorList>
            <person name="Mitreva M."/>
        </authorList>
    </citation>
    <scope>NUCLEOTIDE SEQUENCE [LARGE SCALE GENOMIC DNA]</scope>
    <source>
        <strain evidence="2 3">Baltimore</strain>
    </source>
</reference>
<dbReference type="STRING" id="29170.A0A368FST6"/>
<dbReference type="PANTHER" id="PTHR47645:SF1">
    <property type="entry name" value="C2H2-TYPE DOMAIN-CONTAINING PROTEIN-RELATED"/>
    <property type="match status" value="1"/>
</dbReference>
<keyword evidence="3" id="KW-1185">Reference proteome</keyword>
<name>A0A368FST6_ANCCA</name>
<dbReference type="Pfam" id="PF06869">
    <property type="entry name" value="DUF1258"/>
    <property type="match status" value="1"/>
</dbReference>
<dbReference type="PANTHER" id="PTHR47645">
    <property type="entry name" value="PROTEIN CBG08267"/>
    <property type="match status" value="1"/>
</dbReference>
<organism evidence="2 3">
    <name type="scientific">Ancylostoma caninum</name>
    <name type="common">Dog hookworm</name>
    <dbReference type="NCBI Taxonomy" id="29170"/>
    <lineage>
        <taxon>Eukaryota</taxon>
        <taxon>Metazoa</taxon>
        <taxon>Ecdysozoa</taxon>
        <taxon>Nematoda</taxon>
        <taxon>Chromadorea</taxon>
        <taxon>Rhabditida</taxon>
        <taxon>Rhabditina</taxon>
        <taxon>Rhabditomorpha</taxon>
        <taxon>Strongyloidea</taxon>
        <taxon>Ancylostomatidae</taxon>
        <taxon>Ancylostomatinae</taxon>
        <taxon>Ancylostoma</taxon>
    </lineage>
</organism>
<proteinExistence type="predicted"/>
<dbReference type="OrthoDB" id="5862043at2759"/>
<evidence type="ECO:0000313" key="3">
    <source>
        <dbReference type="Proteomes" id="UP000252519"/>
    </source>
</evidence>
<evidence type="ECO:0000256" key="1">
    <source>
        <dbReference type="SAM" id="MobiDB-lite"/>
    </source>
</evidence>
<gene>
    <name evidence="2" type="ORF">ANCCAN_20090</name>
</gene>
<dbReference type="EMBL" id="JOJR01000827">
    <property type="protein sequence ID" value="RCN34069.1"/>
    <property type="molecule type" value="Genomic_DNA"/>
</dbReference>
<comment type="caution">
    <text evidence="2">The sequence shown here is derived from an EMBL/GenBank/DDBJ whole genome shotgun (WGS) entry which is preliminary data.</text>
</comment>
<protein>
    <submittedName>
        <fullName evidence="2">Uncharacterized protein</fullName>
    </submittedName>
</protein>
<dbReference type="Proteomes" id="UP000252519">
    <property type="component" value="Unassembled WGS sequence"/>
</dbReference>
<dbReference type="InterPro" id="IPR009667">
    <property type="entry name" value="DUF1258"/>
</dbReference>
<sequence length="1045" mass="120017">MYIQHFGLSNEEISRMEELMAVLYGAPPPISYHGHVESLYQEILHDYDNHRYFFCSSCSESMAESRNACDNEECSIRGQNIKRAKKMQRIEVQVISSIPQLSDVLVRDIEKIIEMHARLHRREQNHERNDVRLFDGYYQNIETRDAFENNHLRVLLSLSIDGFRPRRLSKREIWPLYLRIDCLPQNEANNYYNSILAGTIQSRMKPTEKVLETLFSRLESELHDLRDSPIEIDVGGTSWLVEVKLYKGVADMAVRGNFSVCFNDTAGNINRECTQAQQVLFGVPRWNAEYGCSKCYIKGTRIQNSRIWIPGSDADTVLRSRESYIEDAELGQYGISKITSAMRLLPPCEFLADALHVCSEGITRDRMRDLFSSKTKFPGLRVSRESVEKVKQSLLGISNHTYANSLILSLDDMKTCKAAEVDELAFVVFPLVVAVGIVPCPIAATALLGYWMCIKIISKSLTLTVSSIETVKLIAQHTREISIIEAPEIFTMKCHWFFDHAMEEEITNFGTAYQWSSCPFESHHRRLQIRVNQSTTNSASVIIEKYLLSKRVRTLFHAQCANGNESMLALKEKVDNNHRKRFPVDIKISESIYIPKNSRVNSSELREPEKTRILRSGEEPYSRIVVRGKVFSSRLYWTRTKSSRQDLIYLDGDDGNESFGSALLFLYNHNMSRPPLYTLGRGPTPPRQKLQATRRAEVASPVVNRRLFFERSQNPIVPAEEIPIEMEEEAPTGDIYERREFNFDAPPAREAPRPAGSLYDCITNGTIQMDKAAKLIMDQKKRRVFNKAAYEEFTRSEVATRAQHYDFDGLDDTDESIREVRLFVFATKLQSDILRAQLSKLHRSMEFTEKFTVPASRPKVSINNCSKKSWILEAEPPFVKVELKSIGAQWQPRKKDNTFLQLTSFFRFILTRITNPPHKIREFAVRVNGSGGRDVNLQNLPHYVEKTLKDFGEDVIGLGHAELEAGVELDWEQSSFYLSLGADESERAVNLTTLTKQKVEWATHIFHSLQKALRDVRAYGYNEEQGTWLPSNVGFYSVQKFHRLD</sequence>
<feature type="region of interest" description="Disordered" evidence="1">
    <location>
        <begin position="677"/>
        <end position="696"/>
    </location>
</feature>
<accession>A0A368FST6</accession>
<evidence type="ECO:0000313" key="2">
    <source>
        <dbReference type="EMBL" id="RCN34069.1"/>
    </source>
</evidence>